<evidence type="ECO:0000259" key="1">
    <source>
        <dbReference type="Pfam" id="PF08401"/>
    </source>
</evidence>
<dbReference type="GO" id="GO:0003697">
    <property type="term" value="F:single-stranded DNA binding"/>
    <property type="evidence" value="ECO:0007669"/>
    <property type="project" value="InterPro"/>
</dbReference>
<gene>
    <name evidence="2" type="ORF">MM415B06316_0003</name>
</gene>
<feature type="domain" description="N-terminal" evidence="1">
    <location>
        <begin position="34"/>
        <end position="97"/>
    </location>
</feature>
<sequence length="115" mass="12848">MNEERKAKFSSLAKRLKAMSEDQKIGIVLGRGIVNVEGKALSLNNMVLLLFQANGTVPTVVGGFKQWKTAGRYVKKGEHGLMIWYPSRNKVEEGEAEELRFFVGTVFDISQTEAK</sequence>
<organism evidence="2">
    <name type="scientific">viral metagenome</name>
    <dbReference type="NCBI Taxonomy" id="1070528"/>
    <lineage>
        <taxon>unclassified sequences</taxon>
        <taxon>metagenomes</taxon>
        <taxon>organismal metagenomes</taxon>
    </lineage>
</organism>
<dbReference type="InterPro" id="IPR013610">
    <property type="entry name" value="ArdC_N"/>
</dbReference>
<name>A0A6M3LV14_9ZZZZ</name>
<dbReference type="Pfam" id="PF08401">
    <property type="entry name" value="ArdcN"/>
    <property type="match status" value="1"/>
</dbReference>
<accession>A0A6M3LV14</accession>
<reference evidence="2" key="1">
    <citation type="submission" date="2020-03" db="EMBL/GenBank/DDBJ databases">
        <title>The deep terrestrial virosphere.</title>
        <authorList>
            <person name="Holmfeldt K."/>
            <person name="Nilsson E."/>
            <person name="Simone D."/>
            <person name="Lopez-Fernandez M."/>
            <person name="Wu X."/>
            <person name="de Brujin I."/>
            <person name="Lundin D."/>
            <person name="Andersson A."/>
            <person name="Bertilsson S."/>
            <person name="Dopson M."/>
        </authorList>
    </citation>
    <scope>NUCLEOTIDE SEQUENCE</scope>
    <source>
        <strain evidence="2">MM415B06316</strain>
    </source>
</reference>
<protein>
    <recommendedName>
        <fullName evidence="1">N-terminal domain-containing protein</fullName>
    </recommendedName>
</protein>
<proteinExistence type="predicted"/>
<dbReference type="AlphaFoldDB" id="A0A6M3LV14"/>
<evidence type="ECO:0000313" key="2">
    <source>
        <dbReference type="EMBL" id="QJA97352.1"/>
    </source>
</evidence>
<dbReference type="EMBL" id="MT143486">
    <property type="protein sequence ID" value="QJA97352.1"/>
    <property type="molecule type" value="Genomic_DNA"/>
</dbReference>